<protein>
    <recommendedName>
        <fullName evidence="3">Telomere length regulation protein conserved domain-containing protein</fullName>
    </recommendedName>
</protein>
<evidence type="ECO:0000256" key="2">
    <source>
        <dbReference type="SAM" id="MobiDB-lite"/>
    </source>
</evidence>
<organism evidence="4 5">
    <name type="scientific">Chytriomyces confervae</name>
    <dbReference type="NCBI Taxonomy" id="246404"/>
    <lineage>
        <taxon>Eukaryota</taxon>
        <taxon>Fungi</taxon>
        <taxon>Fungi incertae sedis</taxon>
        <taxon>Chytridiomycota</taxon>
        <taxon>Chytridiomycota incertae sedis</taxon>
        <taxon>Chytridiomycetes</taxon>
        <taxon>Chytridiales</taxon>
        <taxon>Chytriomycetaceae</taxon>
        <taxon>Chytriomyces</taxon>
    </lineage>
</organism>
<dbReference type="GO" id="GO:0051083">
    <property type="term" value="P:'de novo' cotranslational protein folding"/>
    <property type="evidence" value="ECO:0007669"/>
    <property type="project" value="TreeGrafter"/>
</dbReference>
<dbReference type="PANTHER" id="PTHR15830">
    <property type="entry name" value="TELOMERE LENGTH REGULATION PROTEIN TEL2 FAMILY MEMBER"/>
    <property type="match status" value="1"/>
</dbReference>
<dbReference type="Pfam" id="PF10193">
    <property type="entry name" value="Telomere_reg-2"/>
    <property type="match status" value="1"/>
</dbReference>
<keyword evidence="5" id="KW-1185">Reference proteome</keyword>
<dbReference type="InterPro" id="IPR019337">
    <property type="entry name" value="Telomere_length_regulation_dom"/>
</dbReference>
<comment type="similarity">
    <text evidence="1">Belongs to the TEL2 family.</text>
</comment>
<evidence type="ECO:0000256" key="1">
    <source>
        <dbReference type="ARBA" id="ARBA00006133"/>
    </source>
</evidence>
<feature type="domain" description="Telomere length regulation protein conserved" evidence="3">
    <location>
        <begin position="536"/>
        <end position="641"/>
    </location>
</feature>
<reference evidence="4 5" key="1">
    <citation type="journal article" date="2019" name="Sci. Rep.">
        <title>Comparative genomics of chytrid fungi reveal insights into the obligate biotrophic and pathogenic lifestyle of Synchytrium endobioticum.</title>
        <authorList>
            <person name="van de Vossenberg B.T.L.H."/>
            <person name="Warris S."/>
            <person name="Nguyen H.D.T."/>
            <person name="van Gent-Pelzer M.P.E."/>
            <person name="Joly D.L."/>
            <person name="van de Geest H.C."/>
            <person name="Bonants P.J.M."/>
            <person name="Smith D.S."/>
            <person name="Levesque C.A."/>
            <person name="van der Lee T.A.J."/>
        </authorList>
    </citation>
    <scope>NUCLEOTIDE SEQUENCE [LARGE SCALE GENOMIC DNA]</scope>
    <source>
        <strain evidence="4 5">CBS 675.73</strain>
    </source>
</reference>
<dbReference type="InterPro" id="IPR038528">
    <property type="entry name" value="TEL2_C_sf"/>
</dbReference>
<dbReference type="Proteomes" id="UP000320333">
    <property type="component" value="Unassembled WGS sequence"/>
</dbReference>
<feature type="region of interest" description="Disordered" evidence="2">
    <location>
        <begin position="494"/>
        <end position="528"/>
    </location>
</feature>
<gene>
    <name evidence="4" type="ORF">CcCBS67573_g05950</name>
</gene>
<dbReference type="GO" id="GO:0051879">
    <property type="term" value="F:Hsp90 protein binding"/>
    <property type="evidence" value="ECO:0007669"/>
    <property type="project" value="TreeGrafter"/>
</dbReference>
<evidence type="ECO:0000259" key="3">
    <source>
        <dbReference type="Pfam" id="PF10193"/>
    </source>
</evidence>
<dbReference type="InterPro" id="IPR051970">
    <property type="entry name" value="TEL2_Regulation"/>
</dbReference>
<accession>A0A507F9U3</accession>
<dbReference type="STRING" id="246404.A0A507F9U3"/>
<dbReference type="GO" id="GO:0005829">
    <property type="term" value="C:cytosol"/>
    <property type="evidence" value="ECO:0007669"/>
    <property type="project" value="TreeGrafter"/>
</dbReference>
<sequence>MDFQRISTAFAQRAAQLGSNSNTNAINNNDAVENIEPLVQRARECLHSHSGNEITTRSFDRFAVAAVDIIALSPIDSERAAFTTILTEPTDSLSFESKLEVQAMRIHTCFHALAARIRPTYTKESNSRVLSALKDLLHTHSLETFAQADRAAWTLFVAILCLLPDKISNAYASETSAIDAFFMPLPFTQRIIDDILDSRVVMDDMIASQMALLLTKLCRLNRYDLIASNLIQKAQINSEPIFSKLILRIDADQLLKLMLSVLKQLSLRNYSVAKAGRIFEFMFPNEEVSQHNSAMSIFRDFSMLVKLGEPEIMILCGYYAKFSSKTGLQIFNALEECLSLWASASFAKNSTETAHLSLTTAILVSFAHNNFSSLEPERSRRLENVLNQGMHIYLSSTVEVKRKSGMVLGECFTKAIRPNTPLSFELDNNDTLVKKLRSLVILSSNDEGSKELTVSATGNGLALASLQETSKLDRHREKVMEQDPDAFVEDLIAGNESDDESERDDSKKDVNSSDESDGDDLVPLATPDDRINSKKPFYLRDCLKNLRSEDPDIIEITLQSLSSLIASANLNDLSNILQDLYPRLLNLQNTYQLDDFELYVQEAIVGMGVRVPKLAAKFLNAGLMEDERMLMGRLAILRYMAFTVTAGRNRGELVSRNSDSAMVKSTASASSFSSSLPDFFYPLVDGFAFLYGLNAVEDLSHNILVESFLKTAALIVKCSENTTHCLKMARELLQLALNINFATHDANTKSTLLLVLGITLSAPPKQLLHIEFDSRILNACSEYLDAFIAKQTDTDLVEKAEQLVSLLHGLNVNDSL</sequence>
<dbReference type="AlphaFoldDB" id="A0A507F9U3"/>
<evidence type="ECO:0000313" key="5">
    <source>
        <dbReference type="Proteomes" id="UP000320333"/>
    </source>
</evidence>
<dbReference type="PANTHER" id="PTHR15830:SF10">
    <property type="entry name" value="TELOMERE LENGTH REGULATION PROTEIN TEL2 HOMOLOG"/>
    <property type="match status" value="1"/>
</dbReference>
<dbReference type="GO" id="GO:0042162">
    <property type="term" value="F:telomeric DNA binding"/>
    <property type="evidence" value="ECO:0007669"/>
    <property type="project" value="TreeGrafter"/>
</dbReference>
<proteinExistence type="inferred from homology"/>
<dbReference type="Gene3D" id="1.25.40.720">
    <property type="entry name" value="Telomere length regulation protein 2, C-terminal domain"/>
    <property type="match status" value="1"/>
</dbReference>
<evidence type="ECO:0000313" key="4">
    <source>
        <dbReference type="EMBL" id="TPX72048.1"/>
    </source>
</evidence>
<comment type="caution">
    <text evidence="4">The sequence shown here is derived from an EMBL/GenBank/DDBJ whole genome shotgun (WGS) entry which is preliminary data.</text>
</comment>
<dbReference type="EMBL" id="QEAP01000233">
    <property type="protein sequence ID" value="TPX72048.1"/>
    <property type="molecule type" value="Genomic_DNA"/>
</dbReference>
<dbReference type="OrthoDB" id="10258062at2759"/>
<name>A0A507F9U3_9FUNG</name>